<evidence type="ECO:0000256" key="2">
    <source>
        <dbReference type="SAM" id="MobiDB-lite"/>
    </source>
</evidence>
<feature type="domain" description="Kinesin motor" evidence="3">
    <location>
        <begin position="97"/>
        <end position="607"/>
    </location>
</feature>
<dbReference type="SUPFAM" id="SSF52540">
    <property type="entry name" value="P-loop containing nucleoside triphosphate hydrolases"/>
    <property type="match status" value="1"/>
</dbReference>
<gene>
    <name evidence="4" type="ORF">C3747_24g122</name>
</gene>
<dbReference type="EMBL" id="PRFC01000024">
    <property type="protein sequence ID" value="PWV16306.1"/>
    <property type="molecule type" value="Genomic_DNA"/>
</dbReference>
<feature type="compositionally biased region" description="Acidic residues" evidence="2">
    <location>
        <begin position="627"/>
        <end position="639"/>
    </location>
</feature>
<dbReference type="VEuPathDB" id="TriTrypDB:TCDM_05120"/>
<feature type="coiled-coil region" evidence="1">
    <location>
        <begin position="30"/>
        <end position="64"/>
    </location>
</feature>
<dbReference type="VEuPathDB" id="TriTrypDB:TCSYLVIO_008922"/>
<evidence type="ECO:0000256" key="1">
    <source>
        <dbReference type="SAM" id="Coils"/>
    </source>
</evidence>
<dbReference type="InterPro" id="IPR036961">
    <property type="entry name" value="Kinesin_motor_dom_sf"/>
</dbReference>
<dbReference type="VEuPathDB" id="TriTrypDB:TcCLB.511309.7"/>
<dbReference type="GO" id="GO:0008017">
    <property type="term" value="F:microtubule binding"/>
    <property type="evidence" value="ECO:0007669"/>
    <property type="project" value="InterPro"/>
</dbReference>
<dbReference type="InterPro" id="IPR001752">
    <property type="entry name" value="Kinesin_motor_dom"/>
</dbReference>
<dbReference type="Proteomes" id="UP000246078">
    <property type="component" value="Unassembled WGS sequence"/>
</dbReference>
<dbReference type="Gene3D" id="3.40.850.10">
    <property type="entry name" value="Kinesin motor domain"/>
    <property type="match status" value="1"/>
</dbReference>
<dbReference type="VEuPathDB" id="TriTrypDB:C4B63_25g210"/>
<evidence type="ECO:0000259" key="3">
    <source>
        <dbReference type="SMART" id="SM00129"/>
    </source>
</evidence>
<dbReference type="Pfam" id="PF00225">
    <property type="entry name" value="Kinesin"/>
    <property type="match status" value="1"/>
</dbReference>
<feature type="compositionally biased region" description="Low complexity" evidence="2">
    <location>
        <begin position="279"/>
        <end position="301"/>
    </location>
</feature>
<dbReference type="VEuPathDB" id="TriTrypDB:TcG_03385"/>
<dbReference type="AlphaFoldDB" id="A0A2V2X649"/>
<dbReference type="InterPro" id="IPR027417">
    <property type="entry name" value="P-loop_NTPase"/>
</dbReference>
<feature type="region of interest" description="Disordered" evidence="2">
    <location>
        <begin position="111"/>
        <end position="150"/>
    </location>
</feature>
<dbReference type="PRINTS" id="PR00380">
    <property type="entry name" value="KINESINHEAVY"/>
</dbReference>
<proteinExistence type="predicted"/>
<dbReference type="VEuPathDB" id="TriTrypDB:Tc_MARK_7616"/>
<feature type="region of interest" description="Disordered" evidence="2">
    <location>
        <begin position="625"/>
        <end position="646"/>
    </location>
</feature>
<dbReference type="GO" id="GO:0007018">
    <property type="term" value="P:microtubule-based movement"/>
    <property type="evidence" value="ECO:0007669"/>
    <property type="project" value="InterPro"/>
</dbReference>
<dbReference type="GO" id="GO:0003777">
    <property type="term" value="F:microtubule motor activity"/>
    <property type="evidence" value="ECO:0007669"/>
    <property type="project" value="InterPro"/>
</dbReference>
<feature type="region of interest" description="Disordered" evidence="2">
    <location>
        <begin position="273"/>
        <end position="301"/>
    </location>
</feature>
<dbReference type="VEuPathDB" id="TriTrypDB:TcBrA4_0134740"/>
<dbReference type="SMART" id="SM00129">
    <property type="entry name" value="KISc"/>
    <property type="match status" value="1"/>
</dbReference>
<accession>A0A2V2X649</accession>
<protein>
    <recommendedName>
        <fullName evidence="3">Kinesin motor domain-containing protein</fullName>
    </recommendedName>
</protein>
<dbReference type="VEuPathDB" id="TriTrypDB:TcCL_NonESM03059"/>
<name>A0A2V2X649_TRYCR</name>
<reference evidence="4 5" key="1">
    <citation type="journal article" date="2018" name="Microb. Genom.">
        <title>Expanding an expanded genome: long-read sequencing of Trypanosoma cruzi.</title>
        <authorList>
            <person name="Berna L."/>
            <person name="Rodriguez M."/>
            <person name="Chiribao M.L."/>
            <person name="Parodi-Talice A."/>
            <person name="Pita S."/>
            <person name="Rijo G."/>
            <person name="Alvarez-Valin F."/>
            <person name="Robello C."/>
        </authorList>
    </citation>
    <scope>NUCLEOTIDE SEQUENCE [LARGE SCALE GENOMIC DNA]</scope>
    <source>
        <strain evidence="4 5">TCC</strain>
    </source>
</reference>
<dbReference type="VEuPathDB" id="TriTrypDB:C3747_24g122"/>
<dbReference type="VEuPathDB" id="TriTrypDB:ECC02_001479"/>
<dbReference type="InterPro" id="IPR027640">
    <property type="entry name" value="Kinesin-like_fam"/>
</dbReference>
<dbReference type="VEuPathDB" id="TriTrypDB:TcYC6_0048850"/>
<dbReference type="PANTHER" id="PTHR24115">
    <property type="entry name" value="KINESIN-RELATED"/>
    <property type="match status" value="1"/>
</dbReference>
<evidence type="ECO:0000313" key="4">
    <source>
        <dbReference type="EMBL" id="PWV16306.1"/>
    </source>
</evidence>
<keyword evidence="1" id="KW-0175">Coiled coil</keyword>
<evidence type="ECO:0000313" key="5">
    <source>
        <dbReference type="Proteomes" id="UP000246078"/>
    </source>
</evidence>
<organism evidence="4 5">
    <name type="scientific">Trypanosoma cruzi</name>
    <dbReference type="NCBI Taxonomy" id="5693"/>
    <lineage>
        <taxon>Eukaryota</taxon>
        <taxon>Discoba</taxon>
        <taxon>Euglenozoa</taxon>
        <taxon>Kinetoplastea</taxon>
        <taxon>Metakinetoplastina</taxon>
        <taxon>Trypanosomatida</taxon>
        <taxon>Trypanosomatidae</taxon>
        <taxon>Trypanosoma</taxon>
        <taxon>Schizotrypanum</taxon>
    </lineage>
</organism>
<sequence>MYEAAEQQLALVSRKTHRLGEVLRQQIDALKELRTARMAAFAERDELRQRLRVVEERANAVDCKHNEAECCLRRTAEEFAATQLLQKQYENTLAELKGRQRVVVRVAGAAPRSGGPAWEEASRDEYPKKPPQRTQEKQQQQREGEEEERNYRARIAVTDECTVVDLDRRRTFVVDLAYAMTSLRRRMPSESALAAASGISSAPAASEAIPAENTTTQNFMIDEDLFATLRLEHVIADVLSGVNMVFLSFGPAGAGKTETLFGTKAAIIQHEMLQKRGRQQQQQQQQQSSRHSRCSGSNGRGMSVEVLSKSPQVCGATAGLLSLFVHGLFDSLVSHAVTHVSISCSFVELAMNQTVDLLLRQPGRPVSGSGGNNTTLVKMFSAAAGSASTASISCGGPGEEVTAVRAETAEEVMRLFFEGLDRLGRWRRSFPSFLLMGDDNGSNTNGPQPKDEHVVMAHRGGVSHAIFALRVENFNDKGHYRRSMVSFVDLCGPPPSGAGSVMRPLTPEEQWVDESLQAVCDAIAATSSVKPNEGKNAAERAGAAFDQLPSSHTNCMARFLRPIFGGNAKATLVCCVDVEMHSKEQVLNAISYAYFFKRIQHQAVPYDIPPELQRLNLQLSAFLSGEGGDDDGEDEDNDNDVMTSSVGLGTARNSLAPVDANWHCEGYSRA</sequence>
<dbReference type="VEuPathDB" id="TriTrypDB:TcCLB.507087.20"/>
<dbReference type="GO" id="GO:0005524">
    <property type="term" value="F:ATP binding"/>
    <property type="evidence" value="ECO:0007669"/>
    <property type="project" value="InterPro"/>
</dbReference>
<feature type="compositionally biased region" description="Basic and acidic residues" evidence="2">
    <location>
        <begin position="120"/>
        <end position="143"/>
    </location>
</feature>
<comment type="caution">
    <text evidence="4">The sequence shown here is derived from an EMBL/GenBank/DDBJ whole genome shotgun (WGS) entry which is preliminary data.</text>
</comment>